<accession>A0A0D6JCA8</accession>
<dbReference type="KEGG" id="fiy:BN1229_v1_0781"/>
<reference evidence="11" key="1">
    <citation type="submission" date="2015-02" db="EMBL/GenBank/DDBJ databases">
        <authorList>
            <person name="Chooi Y.-H."/>
        </authorList>
    </citation>
    <scope>NUCLEOTIDE SEQUENCE [LARGE SCALE GENOMIC DNA]</scope>
    <source>
        <strain evidence="11">strain Y</strain>
    </source>
</reference>
<comment type="pathway">
    <text evidence="1 7">Cell wall biogenesis; peptidoglycan biosynthesis.</text>
</comment>
<dbReference type="GO" id="GO:0008360">
    <property type="term" value="P:regulation of cell shape"/>
    <property type="evidence" value="ECO:0007669"/>
    <property type="project" value="UniProtKB-UniRule"/>
</dbReference>
<dbReference type="GO" id="GO:0016740">
    <property type="term" value="F:transferase activity"/>
    <property type="evidence" value="ECO:0007669"/>
    <property type="project" value="UniProtKB-KW"/>
</dbReference>
<feature type="active site" description="Nucleophile" evidence="7">
    <location>
        <position position="191"/>
    </location>
</feature>
<keyword evidence="8" id="KW-1133">Transmembrane helix</keyword>
<dbReference type="KEGG" id="fil:BN1229_v1_0777"/>
<evidence type="ECO:0000256" key="1">
    <source>
        <dbReference type="ARBA" id="ARBA00004752"/>
    </source>
</evidence>
<dbReference type="EMBL" id="LN829119">
    <property type="protein sequence ID" value="CPR16374.1"/>
    <property type="molecule type" value="Genomic_DNA"/>
</dbReference>
<dbReference type="PANTHER" id="PTHR36699:SF1">
    <property type="entry name" value="L,D-TRANSPEPTIDASE YAFK-RELATED"/>
    <property type="match status" value="1"/>
</dbReference>
<evidence type="ECO:0000256" key="3">
    <source>
        <dbReference type="ARBA" id="ARBA00022679"/>
    </source>
</evidence>
<evidence type="ECO:0000256" key="5">
    <source>
        <dbReference type="ARBA" id="ARBA00022984"/>
    </source>
</evidence>
<keyword evidence="11" id="KW-1185">Reference proteome</keyword>
<keyword evidence="4 7" id="KW-0133">Cell shape</keyword>
<keyword evidence="5 7" id="KW-0573">Peptidoglycan synthesis</keyword>
<evidence type="ECO:0000256" key="7">
    <source>
        <dbReference type="PROSITE-ProRule" id="PRU01373"/>
    </source>
</evidence>
<protein>
    <recommendedName>
        <fullName evidence="9">L,D-TPase catalytic domain-containing protein</fullName>
    </recommendedName>
</protein>
<keyword evidence="3" id="KW-0808">Transferase</keyword>
<evidence type="ECO:0000256" key="2">
    <source>
        <dbReference type="ARBA" id="ARBA00005992"/>
    </source>
</evidence>
<feature type="transmembrane region" description="Helical" evidence="8">
    <location>
        <begin position="20"/>
        <end position="39"/>
    </location>
</feature>
<evidence type="ECO:0000256" key="4">
    <source>
        <dbReference type="ARBA" id="ARBA00022960"/>
    </source>
</evidence>
<comment type="similarity">
    <text evidence="2">Belongs to the YkuD family.</text>
</comment>
<gene>
    <name evidence="10" type="ORF">YBN1229_v1_0781</name>
</gene>
<evidence type="ECO:0000256" key="8">
    <source>
        <dbReference type="SAM" id="Phobius"/>
    </source>
</evidence>
<dbReference type="GO" id="GO:0009252">
    <property type="term" value="P:peptidoglycan biosynthetic process"/>
    <property type="evidence" value="ECO:0007669"/>
    <property type="project" value="UniProtKB-UniPathway"/>
</dbReference>
<dbReference type="UniPathway" id="UPA00219"/>
<evidence type="ECO:0000256" key="6">
    <source>
        <dbReference type="ARBA" id="ARBA00023316"/>
    </source>
</evidence>
<dbReference type="PROSITE" id="PS52029">
    <property type="entry name" value="LD_TPASE"/>
    <property type="match status" value="1"/>
</dbReference>
<evidence type="ECO:0000313" key="11">
    <source>
        <dbReference type="Proteomes" id="UP000033187"/>
    </source>
</evidence>
<dbReference type="Pfam" id="PF03734">
    <property type="entry name" value="YkuD"/>
    <property type="match status" value="1"/>
</dbReference>
<feature type="active site" description="Proton donor/acceptor" evidence="7">
    <location>
        <position position="183"/>
    </location>
</feature>
<dbReference type="GO" id="GO:0004180">
    <property type="term" value="F:carboxypeptidase activity"/>
    <property type="evidence" value="ECO:0007669"/>
    <property type="project" value="UniProtKB-ARBA"/>
</dbReference>
<dbReference type="RefSeq" id="WP_046476730.1">
    <property type="nucleotide sequence ID" value="NZ_LN829118.1"/>
</dbReference>
<dbReference type="GO" id="GO:0071555">
    <property type="term" value="P:cell wall organization"/>
    <property type="evidence" value="ECO:0007669"/>
    <property type="project" value="UniProtKB-UniRule"/>
</dbReference>
<evidence type="ECO:0000313" key="10">
    <source>
        <dbReference type="EMBL" id="CPR16374.1"/>
    </source>
</evidence>
<dbReference type="SUPFAM" id="SSF141523">
    <property type="entry name" value="L,D-transpeptidase catalytic domain-like"/>
    <property type="match status" value="1"/>
</dbReference>
<proteinExistence type="inferred from homology"/>
<dbReference type="AlphaFoldDB" id="A0A0D6JCA8"/>
<name>A0A0D6JCA8_9HYPH</name>
<dbReference type="OrthoDB" id="9809748at2"/>
<feature type="domain" description="L,D-TPase catalytic" evidence="9">
    <location>
        <begin position="92"/>
        <end position="222"/>
    </location>
</feature>
<sequence>MTRKSENREPRPRRRPGAALFVLGTILILLGAVFVRQHWTTLSAHHDDVVLQGERLWRKAFARFGLPLPRTPDLNSLEARLQDAGLKLGDPIFMRIFKREFLLEIWMQRDGKFQRFATYPICRYSGQLGPKLKQGDHQSPEGIYTVSSGQLNPASRWHRSFNLGFPNAFDRSHDRTGTFLMVHGGCSSIGCYAMTNDVIDEIWEIVTSALKSGQPRFQVQIFPFRMTSEAIEARADHKWAPFWRDLKHAHDLFEKTQIPPRVAICRKRYVATPGVERSDGSATIGESCATQNAVVTN</sequence>
<evidence type="ECO:0000259" key="9">
    <source>
        <dbReference type="PROSITE" id="PS52029"/>
    </source>
</evidence>
<dbReference type="InterPro" id="IPR005490">
    <property type="entry name" value="LD_TPept_cat_dom"/>
</dbReference>
<keyword evidence="6 7" id="KW-0961">Cell wall biogenesis/degradation</keyword>
<dbReference type="CDD" id="cd16913">
    <property type="entry name" value="YkuD_like"/>
    <property type="match status" value="1"/>
</dbReference>
<keyword evidence="8" id="KW-0472">Membrane</keyword>
<dbReference type="InterPro" id="IPR038063">
    <property type="entry name" value="Transpep_catalytic_dom"/>
</dbReference>
<dbReference type="PANTHER" id="PTHR36699">
    <property type="entry name" value="LD-TRANSPEPTIDASE"/>
    <property type="match status" value="1"/>
</dbReference>
<keyword evidence="8" id="KW-0812">Transmembrane</keyword>
<organism evidence="10 11">
    <name type="scientific">Candidatus Filomicrobium marinum</name>
    <dbReference type="NCBI Taxonomy" id="1608628"/>
    <lineage>
        <taxon>Bacteria</taxon>
        <taxon>Pseudomonadati</taxon>
        <taxon>Pseudomonadota</taxon>
        <taxon>Alphaproteobacteria</taxon>
        <taxon>Hyphomicrobiales</taxon>
        <taxon>Hyphomicrobiaceae</taxon>
        <taxon>Filomicrobium</taxon>
    </lineage>
</organism>
<dbReference type="Proteomes" id="UP000033187">
    <property type="component" value="Chromosome 1"/>
</dbReference>